<dbReference type="PROSITE" id="PS50238">
    <property type="entry name" value="RHOGAP"/>
    <property type="match status" value="1"/>
</dbReference>
<protein>
    <recommendedName>
        <fullName evidence="1">Rho-GAP domain-containing protein</fullName>
    </recommendedName>
</protein>
<organism evidence="2 3">
    <name type="scientific">Paenirhodobacter populi</name>
    <dbReference type="NCBI Taxonomy" id="2306993"/>
    <lineage>
        <taxon>Bacteria</taxon>
        <taxon>Pseudomonadati</taxon>
        <taxon>Pseudomonadota</taxon>
        <taxon>Alphaproteobacteria</taxon>
        <taxon>Rhodobacterales</taxon>
        <taxon>Rhodobacter group</taxon>
        <taxon>Paenirhodobacter</taxon>
    </lineage>
</organism>
<gene>
    <name evidence="2" type="ORF">D2T30_21485</name>
</gene>
<dbReference type="EMBL" id="SAUZ01000042">
    <property type="protein sequence ID" value="RWR16495.1"/>
    <property type="molecule type" value="Genomic_DNA"/>
</dbReference>
<evidence type="ECO:0000259" key="1">
    <source>
        <dbReference type="PROSITE" id="PS50238"/>
    </source>
</evidence>
<evidence type="ECO:0000313" key="2">
    <source>
        <dbReference type="EMBL" id="RWR16495.1"/>
    </source>
</evidence>
<reference evidence="2 3" key="1">
    <citation type="submission" date="2019-01" db="EMBL/GenBank/DDBJ databases">
        <title>Sinorhodobacter populi sp. nov. isolated from the symptomatic bark tissue of Populus euramericana canker.</title>
        <authorList>
            <person name="Xu G."/>
        </authorList>
    </citation>
    <scope>NUCLEOTIDE SEQUENCE [LARGE SCALE GENOMIC DNA]</scope>
    <source>
        <strain evidence="2 3">SK2B-1</strain>
    </source>
</reference>
<dbReference type="Proteomes" id="UP000284476">
    <property type="component" value="Unassembled WGS sequence"/>
</dbReference>
<comment type="caution">
    <text evidence="2">The sequence shown here is derived from an EMBL/GenBank/DDBJ whole genome shotgun (WGS) entry which is preliminary data.</text>
</comment>
<name>A0A443J7R0_9RHOB</name>
<sequence length="109" mass="12117">MTLVPEPLTPPPAWRLLLDGLQSTEGKIDSLLSLLELLNDPEPDSQLGNALLEALHLIVEEARLIRAQREQQQDLIAQLRILISAQDVAAQETNRKIAEMHALLMGPVR</sequence>
<accession>A0A443J7R0</accession>
<proteinExistence type="predicted"/>
<dbReference type="RefSeq" id="WP_128210466.1">
    <property type="nucleotide sequence ID" value="NZ_JBHRSO010000036.1"/>
</dbReference>
<reference evidence="2 3" key="2">
    <citation type="submission" date="2019-01" db="EMBL/GenBank/DDBJ databases">
        <authorList>
            <person name="Li Y."/>
        </authorList>
    </citation>
    <scope>NUCLEOTIDE SEQUENCE [LARGE SCALE GENOMIC DNA]</scope>
    <source>
        <strain evidence="2 3">SK2B-1</strain>
    </source>
</reference>
<dbReference type="InterPro" id="IPR000198">
    <property type="entry name" value="RhoGAP_dom"/>
</dbReference>
<feature type="domain" description="Rho-GAP" evidence="1">
    <location>
        <begin position="1"/>
        <end position="109"/>
    </location>
</feature>
<dbReference type="AlphaFoldDB" id="A0A443J7R0"/>
<evidence type="ECO:0000313" key="3">
    <source>
        <dbReference type="Proteomes" id="UP000284476"/>
    </source>
</evidence>
<dbReference type="GO" id="GO:0007165">
    <property type="term" value="P:signal transduction"/>
    <property type="evidence" value="ECO:0007669"/>
    <property type="project" value="InterPro"/>
</dbReference>